<dbReference type="InterPro" id="IPR002491">
    <property type="entry name" value="ABC_transptr_periplasmic_BD"/>
</dbReference>
<keyword evidence="3" id="KW-1133">Transmembrane helix</keyword>
<comment type="similarity">
    <text evidence="1">Belongs to the bacterial solute-binding protein 8 family.</text>
</comment>
<dbReference type="PANTHER" id="PTHR30535">
    <property type="entry name" value="VITAMIN B12-BINDING PROTEIN"/>
    <property type="match status" value="1"/>
</dbReference>
<evidence type="ECO:0000259" key="4">
    <source>
        <dbReference type="PROSITE" id="PS50983"/>
    </source>
</evidence>
<evidence type="ECO:0000256" key="3">
    <source>
        <dbReference type="SAM" id="Phobius"/>
    </source>
</evidence>
<name>A0A1G9S6P8_9FIRM</name>
<dbReference type="RefSeq" id="WP_159429921.1">
    <property type="nucleotide sequence ID" value="NZ_FNGO01000026.1"/>
</dbReference>
<dbReference type="STRING" id="321763.SAMN04488692_12617"/>
<keyword evidence="3" id="KW-0472">Membrane</keyword>
<feature type="coiled-coil region" evidence="2">
    <location>
        <begin position="178"/>
        <end position="205"/>
    </location>
</feature>
<dbReference type="PROSITE" id="PS50983">
    <property type="entry name" value="FE_B12_PBP"/>
    <property type="match status" value="1"/>
</dbReference>
<evidence type="ECO:0000256" key="1">
    <source>
        <dbReference type="ARBA" id="ARBA00008814"/>
    </source>
</evidence>
<keyword evidence="3" id="KW-0812">Transmembrane</keyword>
<evidence type="ECO:0000313" key="6">
    <source>
        <dbReference type="Proteomes" id="UP000199476"/>
    </source>
</evidence>
<sequence>MSYKNDRINCPGIVLIISFVTIMLLLSLTVSEVLASNSSFKTVRDMAGREVKIPAEPDRIIGLGAGSLRMLSYFQEIERVAGVEDIETDEDYYDTPYRIANQEFKDKTVIGPQHGGDAELISGVDPDIILFFGDVSEADRLAASLEAPVVLLDYGDLYNYRDDFYQSIELTGEVLNSNERAEELISFFEETIADLKERSELVELEEAPAVYAGGMSYRGSHGFTSLRTPFPPFEFIRADDVTRDYLDYEAMTQVEISREMILDWDPDYIYLDTGNLPLIRTDFERFPEYRNLTAVRENRVYGLLPYASYNVNFGNVLANSYYIGSKIFSEAFADIDPEDKADDIFKFLFGEAVYAEVENRTGGFGSIDI</sequence>
<dbReference type="SUPFAM" id="SSF53807">
    <property type="entry name" value="Helical backbone' metal receptor"/>
    <property type="match status" value="1"/>
</dbReference>
<reference evidence="5 6" key="1">
    <citation type="submission" date="2016-10" db="EMBL/GenBank/DDBJ databases">
        <authorList>
            <person name="de Groot N.N."/>
        </authorList>
    </citation>
    <scope>NUCLEOTIDE SEQUENCE [LARGE SCALE GENOMIC DNA]</scope>
    <source>
        <strain evidence="5 6">SLAS-1</strain>
    </source>
</reference>
<evidence type="ECO:0000256" key="2">
    <source>
        <dbReference type="SAM" id="Coils"/>
    </source>
</evidence>
<dbReference type="Gene3D" id="3.40.50.1980">
    <property type="entry name" value="Nitrogenase molybdenum iron protein domain"/>
    <property type="match status" value="2"/>
</dbReference>
<dbReference type="AlphaFoldDB" id="A0A1G9S6P8"/>
<accession>A0A1G9S6P8</accession>
<dbReference type="OrthoDB" id="9787830at2"/>
<dbReference type="PANTHER" id="PTHR30535:SF34">
    <property type="entry name" value="MOLYBDATE-BINDING PROTEIN MOLA"/>
    <property type="match status" value="1"/>
</dbReference>
<keyword evidence="6" id="KW-1185">Reference proteome</keyword>
<evidence type="ECO:0000313" key="5">
    <source>
        <dbReference type="EMBL" id="SDM31061.1"/>
    </source>
</evidence>
<gene>
    <name evidence="5" type="ORF">SAMN04488692_12617</name>
</gene>
<dbReference type="EMBL" id="FNGO01000026">
    <property type="protein sequence ID" value="SDM31061.1"/>
    <property type="molecule type" value="Genomic_DNA"/>
</dbReference>
<dbReference type="InterPro" id="IPR050902">
    <property type="entry name" value="ABC_Transporter_SBP"/>
</dbReference>
<protein>
    <submittedName>
        <fullName evidence="5">Iron complex transport system substrate-binding protein</fullName>
    </submittedName>
</protein>
<keyword evidence="2" id="KW-0175">Coiled coil</keyword>
<organism evidence="5 6">
    <name type="scientific">Halarsenatibacter silvermanii</name>
    <dbReference type="NCBI Taxonomy" id="321763"/>
    <lineage>
        <taxon>Bacteria</taxon>
        <taxon>Bacillati</taxon>
        <taxon>Bacillota</taxon>
        <taxon>Clostridia</taxon>
        <taxon>Halanaerobiales</taxon>
        <taxon>Halarsenatibacteraceae</taxon>
        <taxon>Halarsenatibacter</taxon>
    </lineage>
</organism>
<dbReference type="Proteomes" id="UP000199476">
    <property type="component" value="Unassembled WGS sequence"/>
</dbReference>
<feature type="domain" description="Fe/B12 periplasmic-binding" evidence="4">
    <location>
        <begin position="59"/>
        <end position="335"/>
    </location>
</feature>
<proteinExistence type="inferred from homology"/>
<dbReference type="Pfam" id="PF01497">
    <property type="entry name" value="Peripla_BP_2"/>
    <property type="match status" value="1"/>
</dbReference>
<feature type="transmembrane region" description="Helical" evidence="3">
    <location>
        <begin position="12"/>
        <end position="30"/>
    </location>
</feature>